<dbReference type="Pfam" id="PF05135">
    <property type="entry name" value="Phage_connect_1"/>
    <property type="match status" value="1"/>
</dbReference>
<evidence type="ECO:0000313" key="2">
    <source>
        <dbReference type="Proteomes" id="UP001172310"/>
    </source>
</evidence>
<dbReference type="SMR" id="A0AAW7QI54"/>
<dbReference type="InterPro" id="IPR006450">
    <property type="entry name" value="Phage_HK97_gp6-like"/>
</dbReference>
<comment type="caution">
    <text evidence="1">The sequence shown here is derived from an EMBL/GenBank/DDBJ whole genome shotgun (WGS) entry which is preliminary data.</text>
</comment>
<proteinExistence type="predicted"/>
<dbReference type="EMBL" id="JAUJGC010000022">
    <property type="protein sequence ID" value="MDN5269520.1"/>
    <property type="molecule type" value="Genomic_DNA"/>
</dbReference>
<gene>
    <name evidence="1" type="ORF">QY913_05130</name>
</gene>
<dbReference type="Proteomes" id="UP001172310">
    <property type="component" value="Unassembled WGS sequence"/>
</dbReference>
<dbReference type="RefSeq" id="WP_301382225.1">
    <property type="nucleotide sequence ID" value="NZ_JASHBB010000001.1"/>
</dbReference>
<reference evidence="1" key="1">
    <citation type="submission" date="2023-07" db="EMBL/GenBank/DDBJ databases">
        <title>SVep1, a Temperate Phage of Human Oral Commensal Streptococcus vestibularis.</title>
        <authorList>
            <person name="Wu M."/>
            <person name="Zhu Y."/>
            <person name="Li Y."/>
        </authorList>
    </citation>
    <scope>NUCLEOTIDE SEQUENCE</scope>
    <source>
        <strain evidence="1">SVE8</strain>
    </source>
</reference>
<protein>
    <submittedName>
        <fullName evidence="1">Head-tail connector protein</fullName>
    </submittedName>
</protein>
<accession>A0AAW7QI54</accession>
<dbReference type="NCBIfam" id="TIGR01560">
    <property type="entry name" value="put_DNA_pack"/>
    <property type="match status" value="1"/>
</dbReference>
<organism evidence="1 2">
    <name type="scientific">Streptococcus vestibularis</name>
    <dbReference type="NCBI Taxonomy" id="1343"/>
    <lineage>
        <taxon>Bacteria</taxon>
        <taxon>Bacillati</taxon>
        <taxon>Bacillota</taxon>
        <taxon>Bacilli</taxon>
        <taxon>Lactobacillales</taxon>
        <taxon>Streptococcaceae</taxon>
        <taxon>Streptococcus</taxon>
    </lineage>
</organism>
<dbReference type="CDD" id="cd08054">
    <property type="entry name" value="gp6"/>
    <property type="match status" value="1"/>
</dbReference>
<sequence>MTVTVEDMRVMLNLDDDEGEKLLLVYIASATSFVKKAISTEADDAFFDRDDVAPLFKTAVMARTGTLYTYRVDTGDSSTYPIDATTNSIVGQLRGVYAVYAEEEANG</sequence>
<dbReference type="InterPro" id="IPR021146">
    <property type="entry name" value="Phage_gp6-like_head-tail"/>
</dbReference>
<dbReference type="AlphaFoldDB" id="A0AAW7QI54"/>
<dbReference type="Gene3D" id="1.10.3230.30">
    <property type="entry name" value="Phage gp6-like head-tail connector protein"/>
    <property type="match status" value="1"/>
</dbReference>
<name>A0AAW7QI54_STRVE</name>
<evidence type="ECO:0000313" key="1">
    <source>
        <dbReference type="EMBL" id="MDN5269520.1"/>
    </source>
</evidence>